<dbReference type="InterPro" id="IPR008271">
    <property type="entry name" value="Ser/Thr_kinase_AS"/>
</dbReference>
<dbReference type="SUPFAM" id="SSF56112">
    <property type="entry name" value="Protein kinase-like (PK-like)"/>
    <property type="match status" value="1"/>
</dbReference>
<evidence type="ECO:0000256" key="2">
    <source>
        <dbReference type="ARBA" id="ARBA00022741"/>
    </source>
</evidence>
<organism evidence="7 8">
    <name type="scientific">Uabimicrobium amorphum</name>
    <dbReference type="NCBI Taxonomy" id="2596890"/>
    <lineage>
        <taxon>Bacteria</taxon>
        <taxon>Pseudomonadati</taxon>
        <taxon>Planctomycetota</taxon>
        <taxon>Candidatus Uabimicrobiia</taxon>
        <taxon>Candidatus Uabimicrobiales</taxon>
        <taxon>Candidatus Uabimicrobiaceae</taxon>
        <taxon>Candidatus Uabimicrobium</taxon>
    </lineage>
</organism>
<dbReference type="Proteomes" id="UP000326354">
    <property type="component" value="Chromosome"/>
</dbReference>
<dbReference type="PROSITE" id="PS50011">
    <property type="entry name" value="PROTEIN_KINASE_DOM"/>
    <property type="match status" value="1"/>
</dbReference>
<dbReference type="GO" id="GO:0005524">
    <property type="term" value="F:ATP binding"/>
    <property type="evidence" value="ECO:0007669"/>
    <property type="project" value="UniProtKB-UniRule"/>
</dbReference>
<dbReference type="EMBL" id="AP019860">
    <property type="protein sequence ID" value="BBM84068.1"/>
    <property type="molecule type" value="Genomic_DNA"/>
</dbReference>
<evidence type="ECO:0000256" key="3">
    <source>
        <dbReference type="ARBA" id="ARBA00022777"/>
    </source>
</evidence>
<dbReference type="PANTHER" id="PTHR43289">
    <property type="entry name" value="MITOGEN-ACTIVATED PROTEIN KINASE KINASE KINASE 20-RELATED"/>
    <property type="match status" value="1"/>
</dbReference>
<dbReference type="SUPFAM" id="SSF101898">
    <property type="entry name" value="NHL repeat"/>
    <property type="match status" value="1"/>
</dbReference>
<dbReference type="GO" id="GO:0004674">
    <property type="term" value="F:protein serine/threonine kinase activity"/>
    <property type="evidence" value="ECO:0007669"/>
    <property type="project" value="TreeGrafter"/>
</dbReference>
<dbReference type="InterPro" id="IPR011009">
    <property type="entry name" value="Kinase-like_dom_sf"/>
</dbReference>
<dbReference type="SUPFAM" id="SSF82171">
    <property type="entry name" value="DPP6 N-terminal domain-like"/>
    <property type="match status" value="1"/>
</dbReference>
<evidence type="ECO:0000259" key="6">
    <source>
        <dbReference type="PROSITE" id="PS50011"/>
    </source>
</evidence>
<dbReference type="RefSeq" id="WP_151968246.1">
    <property type="nucleotide sequence ID" value="NZ_AP019860.1"/>
</dbReference>
<dbReference type="InterPro" id="IPR017441">
    <property type="entry name" value="Protein_kinase_ATP_BS"/>
</dbReference>
<feature type="binding site" evidence="5">
    <location>
        <position position="94"/>
    </location>
    <ligand>
        <name>ATP</name>
        <dbReference type="ChEBI" id="CHEBI:30616"/>
    </ligand>
</feature>
<dbReference type="SMART" id="SM00220">
    <property type="entry name" value="S_TKc"/>
    <property type="match status" value="1"/>
</dbReference>
<keyword evidence="3 7" id="KW-0418">Kinase</keyword>
<evidence type="ECO:0000256" key="4">
    <source>
        <dbReference type="ARBA" id="ARBA00022840"/>
    </source>
</evidence>
<keyword evidence="8" id="KW-1185">Reference proteome</keyword>
<proteinExistence type="predicted"/>
<reference evidence="7 8" key="1">
    <citation type="submission" date="2019-08" db="EMBL/GenBank/DDBJ databases">
        <title>Complete genome sequence of Candidatus Uab amorphum.</title>
        <authorList>
            <person name="Shiratori T."/>
            <person name="Suzuki S."/>
            <person name="Kakizawa Y."/>
            <person name="Ishida K."/>
        </authorList>
    </citation>
    <scope>NUCLEOTIDE SEQUENCE [LARGE SCALE GENOMIC DNA]</scope>
    <source>
        <strain evidence="7 8">SRT547</strain>
    </source>
</reference>
<accession>A0A5S9F331</accession>
<dbReference type="Gene3D" id="1.10.510.10">
    <property type="entry name" value="Transferase(Phosphotransferase) domain 1"/>
    <property type="match status" value="1"/>
</dbReference>
<dbReference type="CDD" id="cd14014">
    <property type="entry name" value="STKc_PknB_like"/>
    <property type="match status" value="1"/>
</dbReference>
<keyword evidence="4 5" id="KW-0067">ATP-binding</keyword>
<dbReference type="KEGG" id="uam:UABAM_02424"/>
<dbReference type="PROSITE" id="PS00108">
    <property type="entry name" value="PROTEIN_KINASE_ST"/>
    <property type="match status" value="1"/>
</dbReference>
<sequence length="1131" mass="129612">MINGWFVKSNRDGKVVGPYSLELVKRYIKEGKIKPGEHIISQDSSIWRNIDYITNPNASKTLGKYRLLEELGRGGMGVVYRAFDAELQRECALKVLLSNSDNDAIERFKREAIAIAKIRHPNIIQIYEVHQKKPYFFAMTYIDGLPLDQYISNLDLKERLHLFHKICTPIAFAHQQGILHRDLKPANILISKEGEPVIVDFGIAKDIDHTAGLTKTGAIVGTPIYIPPEVIQGKPVDQRSDVYSLGVILYKMLTGRVPFFGENAIEIMMRTTSEDPIPPSVLNTAIAKNSDLEIVCLATLEKKQRHRVSSVEYLQTEIDNILHQRPISLKPPKPWEKLKKWCKNHPIHLLTLLSLTAITSVAFVVAYNLRRHSVEVERQATKIIMDAQQREVAAIQNAIDITLETLKTETATQHIFTSFAKIQLCYQYLYQIQDKISQEQTKSIYRKLNSHLRFSILSKFPNVVQKTIPINGHSICSNDGKYIATLSRQNKRDIIYIWKNEDGIPLTTDNIFYKIYDASNTSMRFSPNNKFIVYKKGEKLTFFDLQQKKQVFTHPGSIRFIKFSQNYCAFYCISQRRQALLNLRTLKVEHFALQNFCPMMISPNEKWLVIHHRTQQKFLIYNIQNKSLQEYTNSILGRECHLSFCDNENKIFIVGLANVGVFNIAKRQLTTAPSSLFSKRLAVAPISTMPSYFAIGKKDGKIVLVKQSINDSISHETFPNYSNVSVSQLTFVSPTFLTVEKNKIIEIHDMYAKNPILIFDEGESIRKLHALEKDGLRIVFTKSQSYNEYRFPFQKLNLSANMKKIMQSLNSFNKNLNPMQGIIADGEDVVVYIGRLGFAVWKKGKPFYKSHLKDAALNTYRKKSQQLFTYSQNDGVIDIYNVLDGSLAKKVRLNRQNNLATAFELSRNEEILYIATQLQGIILKYDLGTQSIQKYSTVNGIVRKIIELQNGNLLVVSLPSNVHIVQPNGDKVRIPANILYPSTIAVNHQQTFFAVGSLNGEVLLYKNASSPQLYHTAKVHGEVQRMSFSPNGDYLAVFVGNHIYIYDVQNPTDKFEMYTGYYKAKGMNFNNRWSKAYIANAIGEVMVFDQAYIFDKQNLRKKIRQCEKIIPPKNDKSLVFYMNRIEEKIQK</sequence>
<dbReference type="AlphaFoldDB" id="A0A5S9F331"/>
<dbReference type="InterPro" id="IPR015943">
    <property type="entry name" value="WD40/YVTN_repeat-like_dom_sf"/>
</dbReference>
<protein>
    <submittedName>
        <fullName evidence="7">Protein kinase</fullName>
    </submittedName>
</protein>
<evidence type="ECO:0000313" key="7">
    <source>
        <dbReference type="EMBL" id="BBM84068.1"/>
    </source>
</evidence>
<dbReference type="Gene3D" id="2.130.10.10">
    <property type="entry name" value="YVTN repeat-like/Quinoprotein amine dehydrogenase"/>
    <property type="match status" value="3"/>
</dbReference>
<name>A0A5S9F331_UABAM</name>
<evidence type="ECO:0000256" key="1">
    <source>
        <dbReference type="ARBA" id="ARBA00022679"/>
    </source>
</evidence>
<dbReference type="Gene3D" id="3.30.200.20">
    <property type="entry name" value="Phosphorylase Kinase, domain 1"/>
    <property type="match status" value="1"/>
</dbReference>
<evidence type="ECO:0000256" key="5">
    <source>
        <dbReference type="PROSITE-ProRule" id="PRU10141"/>
    </source>
</evidence>
<dbReference type="PANTHER" id="PTHR43289:SF6">
    <property type="entry name" value="SERINE_THREONINE-PROTEIN KINASE NEKL-3"/>
    <property type="match status" value="1"/>
</dbReference>
<dbReference type="Pfam" id="PF00069">
    <property type="entry name" value="Pkinase"/>
    <property type="match status" value="1"/>
</dbReference>
<feature type="domain" description="Protein kinase" evidence="6">
    <location>
        <begin position="65"/>
        <end position="322"/>
    </location>
</feature>
<gene>
    <name evidence="7" type="ORF">UABAM_02424</name>
</gene>
<dbReference type="InterPro" id="IPR000719">
    <property type="entry name" value="Prot_kinase_dom"/>
</dbReference>
<keyword evidence="2 5" id="KW-0547">Nucleotide-binding</keyword>
<keyword evidence="1" id="KW-0808">Transferase</keyword>
<evidence type="ECO:0000313" key="8">
    <source>
        <dbReference type="Proteomes" id="UP000326354"/>
    </source>
</evidence>
<dbReference type="OrthoDB" id="1022767at2"/>
<dbReference type="PROSITE" id="PS00107">
    <property type="entry name" value="PROTEIN_KINASE_ATP"/>
    <property type="match status" value="1"/>
</dbReference>